<accession>A0A7W9ST80</accession>
<protein>
    <submittedName>
        <fullName evidence="2">Uncharacterized protein</fullName>
    </submittedName>
</protein>
<feature type="compositionally biased region" description="Basic and acidic residues" evidence="1">
    <location>
        <begin position="93"/>
        <end position="106"/>
    </location>
</feature>
<reference evidence="2 3" key="1">
    <citation type="submission" date="2020-08" db="EMBL/GenBank/DDBJ databases">
        <title>Genomic Encyclopedia of Type Strains, Phase IV (KMG-IV): sequencing the most valuable type-strain genomes for metagenomic binning, comparative biology and taxonomic classification.</title>
        <authorList>
            <person name="Goeker M."/>
        </authorList>
    </citation>
    <scope>NUCLEOTIDE SEQUENCE [LARGE SCALE GENOMIC DNA]</scope>
    <source>
        <strain evidence="2 3">DSM 23562</strain>
    </source>
</reference>
<proteinExistence type="predicted"/>
<dbReference type="Proteomes" id="UP000520814">
    <property type="component" value="Unassembled WGS sequence"/>
</dbReference>
<evidence type="ECO:0000313" key="2">
    <source>
        <dbReference type="EMBL" id="MBB6052417.1"/>
    </source>
</evidence>
<dbReference type="RefSeq" id="WP_184201419.1">
    <property type="nucleotide sequence ID" value="NZ_JACHGW010000004.1"/>
</dbReference>
<gene>
    <name evidence="2" type="ORF">HNQ39_004238</name>
</gene>
<comment type="caution">
    <text evidence="2">The sequence shown here is derived from an EMBL/GenBank/DDBJ whole genome shotgun (WGS) entry which is preliminary data.</text>
</comment>
<name>A0A7W9ST80_ARMRO</name>
<evidence type="ECO:0000313" key="3">
    <source>
        <dbReference type="Proteomes" id="UP000520814"/>
    </source>
</evidence>
<feature type="region of interest" description="Disordered" evidence="1">
    <location>
        <begin position="87"/>
        <end position="106"/>
    </location>
</feature>
<evidence type="ECO:0000256" key="1">
    <source>
        <dbReference type="SAM" id="MobiDB-lite"/>
    </source>
</evidence>
<organism evidence="2 3">
    <name type="scientific">Armatimonas rosea</name>
    <dbReference type="NCBI Taxonomy" id="685828"/>
    <lineage>
        <taxon>Bacteria</taxon>
        <taxon>Bacillati</taxon>
        <taxon>Armatimonadota</taxon>
        <taxon>Armatimonadia</taxon>
        <taxon>Armatimonadales</taxon>
        <taxon>Armatimonadaceae</taxon>
        <taxon>Armatimonas</taxon>
    </lineage>
</organism>
<sequence length="106" mass="11902">MPEELQTKQLRDDAARIITVWRGNPDLKVKNLTLAELEADDTALAADEAELSALRDQLTTVLNRRNDRRKTLRKKVVAGRAGIKGYFGSDSSEYERAGGTRDSERK</sequence>
<keyword evidence="3" id="KW-1185">Reference proteome</keyword>
<dbReference type="AlphaFoldDB" id="A0A7W9ST80"/>
<dbReference type="EMBL" id="JACHGW010000004">
    <property type="protein sequence ID" value="MBB6052417.1"/>
    <property type="molecule type" value="Genomic_DNA"/>
</dbReference>